<proteinExistence type="inferred from homology"/>
<evidence type="ECO:0000256" key="5">
    <source>
        <dbReference type="ARBA" id="ARBA00005520"/>
    </source>
</evidence>
<comment type="pathway">
    <text evidence="4 11 12">Cofactor biosynthesis; riboflavin biosynthesis; 2-hydroxy-3-oxobutyl phosphate from D-ribulose 5-phosphate: step 1/1.</text>
</comment>
<evidence type="ECO:0000256" key="6">
    <source>
        <dbReference type="ARBA" id="ARBA00022619"/>
    </source>
</evidence>
<reference evidence="13 14" key="1">
    <citation type="submission" date="2016-10" db="EMBL/GenBank/DDBJ databases">
        <authorList>
            <person name="de Groot N.N."/>
        </authorList>
    </citation>
    <scope>NUCLEOTIDE SEQUENCE [LARGE SCALE GENOMIC DNA]</scope>
    <source>
        <strain evidence="13 14">DSM 12992</strain>
    </source>
</reference>
<dbReference type="InterPro" id="IPR000422">
    <property type="entry name" value="DHBP_synthase_RibB"/>
</dbReference>
<dbReference type="EMBL" id="FOMG01000003">
    <property type="protein sequence ID" value="SFC37247.1"/>
    <property type="molecule type" value="Genomic_DNA"/>
</dbReference>
<evidence type="ECO:0000313" key="13">
    <source>
        <dbReference type="EMBL" id="SFC37247.1"/>
    </source>
</evidence>
<comment type="similarity">
    <text evidence="11 12">Belongs to the DHBP synthase family.</text>
</comment>
<dbReference type="EC" id="4.1.99.12" evidence="11 12"/>
<organism evidence="13 14">
    <name type="scientific">Clostridium uliginosum</name>
    <dbReference type="NCBI Taxonomy" id="119641"/>
    <lineage>
        <taxon>Bacteria</taxon>
        <taxon>Bacillati</taxon>
        <taxon>Bacillota</taxon>
        <taxon>Clostridia</taxon>
        <taxon>Eubacteriales</taxon>
        <taxon>Clostridiaceae</taxon>
        <taxon>Clostridium</taxon>
    </lineage>
</organism>
<evidence type="ECO:0000256" key="7">
    <source>
        <dbReference type="ARBA" id="ARBA00022723"/>
    </source>
</evidence>
<keyword evidence="9 11" id="KW-0464">Manganese</keyword>
<dbReference type="PANTHER" id="PTHR21327">
    <property type="entry name" value="GTP CYCLOHYDROLASE II-RELATED"/>
    <property type="match status" value="1"/>
</dbReference>
<feature type="binding site" evidence="11">
    <location>
        <position position="143"/>
    </location>
    <ligand>
        <name>Mg(2+)</name>
        <dbReference type="ChEBI" id="CHEBI:18420"/>
        <label>2</label>
    </ligand>
</feature>
<dbReference type="UniPathway" id="UPA00275">
    <property type="reaction ID" value="UER00399"/>
</dbReference>
<keyword evidence="8 11" id="KW-0460">Magnesium</keyword>
<dbReference type="NCBIfam" id="TIGR00506">
    <property type="entry name" value="ribB"/>
    <property type="match status" value="1"/>
</dbReference>
<gene>
    <name evidence="11" type="primary">ribB</name>
    <name evidence="13" type="ORF">SAMN05421842_1034</name>
</gene>
<feature type="binding site" evidence="11">
    <location>
        <position position="29"/>
    </location>
    <ligand>
        <name>Mg(2+)</name>
        <dbReference type="ChEBI" id="CHEBI:18420"/>
        <label>2</label>
    </ligand>
</feature>
<keyword evidence="14" id="KW-1185">Reference proteome</keyword>
<dbReference type="PANTHER" id="PTHR21327:SF18">
    <property type="entry name" value="3,4-DIHYDROXY-2-BUTANONE 4-PHOSPHATE SYNTHASE"/>
    <property type="match status" value="1"/>
</dbReference>
<feature type="binding site" evidence="11">
    <location>
        <begin position="28"/>
        <end position="29"/>
    </location>
    <ligand>
        <name>D-ribulose 5-phosphate</name>
        <dbReference type="ChEBI" id="CHEBI:58121"/>
    </ligand>
</feature>
<accession>A0A1I1ILZ8</accession>
<dbReference type="Proteomes" id="UP000199263">
    <property type="component" value="Unassembled WGS sequence"/>
</dbReference>
<dbReference type="SUPFAM" id="SSF55821">
    <property type="entry name" value="YrdC/RibB"/>
    <property type="match status" value="1"/>
</dbReference>
<dbReference type="Pfam" id="PF00926">
    <property type="entry name" value="DHBP_synthase"/>
    <property type="match status" value="1"/>
</dbReference>
<evidence type="ECO:0000313" key="14">
    <source>
        <dbReference type="Proteomes" id="UP000199263"/>
    </source>
</evidence>
<dbReference type="GO" id="GO:0005829">
    <property type="term" value="C:cytosol"/>
    <property type="evidence" value="ECO:0007669"/>
    <property type="project" value="TreeGrafter"/>
</dbReference>
<comment type="similarity">
    <text evidence="5">In the N-terminal section; belongs to the DHBP synthase family.</text>
</comment>
<evidence type="ECO:0000256" key="1">
    <source>
        <dbReference type="ARBA" id="ARBA00000141"/>
    </source>
</evidence>
<dbReference type="FunFam" id="3.90.870.10:FF:000001">
    <property type="entry name" value="Riboflavin biosynthesis protein RibBA"/>
    <property type="match status" value="1"/>
</dbReference>
<dbReference type="AlphaFoldDB" id="A0A1I1ILZ8"/>
<dbReference type="STRING" id="119641.SAMN05421842_1034"/>
<feature type="binding site" evidence="11">
    <location>
        <begin position="140"/>
        <end position="144"/>
    </location>
    <ligand>
        <name>D-ribulose 5-phosphate</name>
        <dbReference type="ChEBI" id="CHEBI:58121"/>
    </ligand>
</feature>
<comment type="function">
    <text evidence="3 11 12">Catalyzes the conversion of D-ribulose 5-phosphate to formate and 3,4-dihydroxy-2-butanone 4-phosphate.</text>
</comment>
<protein>
    <recommendedName>
        <fullName evidence="11 12">3,4-dihydroxy-2-butanone 4-phosphate synthase</fullName>
        <shortName evidence="11 12">DHBP synthase</shortName>
        <ecNumber evidence="11 12">4.1.99.12</ecNumber>
    </recommendedName>
</protein>
<evidence type="ECO:0000256" key="2">
    <source>
        <dbReference type="ARBA" id="ARBA00001936"/>
    </source>
</evidence>
<feature type="binding site" evidence="11">
    <location>
        <position position="29"/>
    </location>
    <ligand>
        <name>Mg(2+)</name>
        <dbReference type="ChEBI" id="CHEBI:18420"/>
        <label>1</label>
    </ligand>
</feature>
<comment type="catalytic activity">
    <reaction evidence="1 11 12">
        <text>D-ribulose 5-phosphate = (2S)-2-hydroxy-3-oxobutyl phosphate + formate + H(+)</text>
        <dbReference type="Rhea" id="RHEA:18457"/>
        <dbReference type="ChEBI" id="CHEBI:15378"/>
        <dbReference type="ChEBI" id="CHEBI:15740"/>
        <dbReference type="ChEBI" id="CHEBI:58121"/>
        <dbReference type="ChEBI" id="CHEBI:58830"/>
        <dbReference type="EC" id="4.1.99.12"/>
    </reaction>
</comment>
<comment type="subunit">
    <text evidence="11 12">Homodimer.</text>
</comment>
<evidence type="ECO:0000256" key="9">
    <source>
        <dbReference type="ARBA" id="ARBA00023211"/>
    </source>
</evidence>
<name>A0A1I1ILZ8_9CLOT</name>
<keyword evidence="10 11" id="KW-0456">Lyase</keyword>
<dbReference type="Gene3D" id="3.90.870.10">
    <property type="entry name" value="DHBP synthase"/>
    <property type="match status" value="1"/>
</dbReference>
<feature type="site" description="Essential for catalytic activity" evidence="11">
    <location>
        <position position="164"/>
    </location>
</feature>
<dbReference type="InterPro" id="IPR017945">
    <property type="entry name" value="DHBP_synth_RibB-like_a/b_dom"/>
</dbReference>
<dbReference type="HAMAP" id="MF_00180">
    <property type="entry name" value="RibB"/>
    <property type="match status" value="1"/>
</dbReference>
<dbReference type="GO" id="GO:0000287">
    <property type="term" value="F:magnesium ion binding"/>
    <property type="evidence" value="ECO:0007669"/>
    <property type="project" value="UniProtKB-UniRule"/>
</dbReference>
<dbReference type="GO" id="GO:0009231">
    <property type="term" value="P:riboflavin biosynthetic process"/>
    <property type="evidence" value="ECO:0007669"/>
    <property type="project" value="UniProtKB-UniRule"/>
</dbReference>
<sequence>MENFNTIKEAINDIRNGKIIIVTDDPDRENEGDLICAAEFATPKNVNFMASYAKGLICMPMSAAMTEKLGLAQMVKNNTDNHTTAFTVSIDHVDTTTGISAHERSYTAIKCVEEGVNPEDFRRPGHMFPLEAKAGGVFEREGHTEATVDFLRLAGLKEAGLCCEIMREDGTMMRKSELIQFAKHHNLTFVTVKQLKEYMNDTRK</sequence>
<evidence type="ECO:0000256" key="10">
    <source>
        <dbReference type="ARBA" id="ARBA00023239"/>
    </source>
</evidence>
<comment type="cofactor">
    <cofactor evidence="11 12">
        <name>Mg(2+)</name>
        <dbReference type="ChEBI" id="CHEBI:18420"/>
    </cofactor>
    <cofactor evidence="11 12">
        <name>Mn(2+)</name>
        <dbReference type="ChEBI" id="CHEBI:29035"/>
    </cofactor>
    <text evidence="11 12">Binds 2 divalent metal cations per subunit. Magnesium or manganese.</text>
</comment>
<feature type="site" description="Essential for catalytic activity" evidence="11">
    <location>
        <position position="126"/>
    </location>
</feature>
<keyword evidence="6 11" id="KW-0686">Riboflavin biosynthesis</keyword>
<keyword evidence="13" id="KW-0378">Hydrolase</keyword>
<evidence type="ECO:0000256" key="3">
    <source>
        <dbReference type="ARBA" id="ARBA00002284"/>
    </source>
</evidence>
<feature type="binding site" evidence="11">
    <location>
        <position position="33"/>
    </location>
    <ligand>
        <name>D-ribulose 5-phosphate</name>
        <dbReference type="ChEBI" id="CHEBI:58121"/>
    </ligand>
</feature>
<dbReference type="OrthoDB" id="9793111at2"/>
<dbReference type="GO" id="GO:0030145">
    <property type="term" value="F:manganese ion binding"/>
    <property type="evidence" value="ECO:0007669"/>
    <property type="project" value="UniProtKB-UniRule"/>
</dbReference>
<evidence type="ECO:0000256" key="8">
    <source>
        <dbReference type="ARBA" id="ARBA00022842"/>
    </source>
</evidence>
<dbReference type="GO" id="GO:0003935">
    <property type="term" value="F:GTP cyclohydrolase II activity"/>
    <property type="evidence" value="ECO:0007669"/>
    <property type="project" value="TreeGrafter"/>
</dbReference>
<evidence type="ECO:0000256" key="11">
    <source>
        <dbReference type="HAMAP-Rule" id="MF_00180"/>
    </source>
</evidence>
<evidence type="ECO:0000256" key="4">
    <source>
        <dbReference type="ARBA" id="ARBA00004904"/>
    </source>
</evidence>
<evidence type="ECO:0000256" key="12">
    <source>
        <dbReference type="RuleBase" id="RU003843"/>
    </source>
</evidence>
<keyword evidence="7 11" id="KW-0479">Metal-binding</keyword>
<dbReference type="GO" id="GO:0008686">
    <property type="term" value="F:3,4-dihydroxy-2-butanone-4-phosphate synthase activity"/>
    <property type="evidence" value="ECO:0007669"/>
    <property type="project" value="UniProtKB-UniRule"/>
</dbReference>
<comment type="cofactor">
    <cofactor evidence="2">
        <name>Mn(2+)</name>
        <dbReference type="ChEBI" id="CHEBI:29035"/>
    </cofactor>
</comment>